<dbReference type="SUPFAM" id="SSF49329">
    <property type="entry name" value="Cu,Zn superoxide dismutase-like"/>
    <property type="match status" value="1"/>
</dbReference>
<feature type="domain" description="Superoxide dismutase copper/zinc binding" evidence="3">
    <location>
        <begin position="50"/>
        <end position="175"/>
    </location>
</feature>
<comment type="caution">
    <text evidence="4">The sequence shown here is derived from an EMBL/GenBank/DDBJ whole genome shotgun (WGS) entry which is preliminary data.</text>
</comment>
<proteinExistence type="inferred from homology"/>
<dbReference type="InterPro" id="IPR036423">
    <property type="entry name" value="SOD-like_Cu/Zn_dom_sf"/>
</dbReference>
<accession>A0ABU4PMH5</accession>
<name>A0ABU4PMH5_9SPHN</name>
<dbReference type="EMBL" id="JAWXXV010000001">
    <property type="protein sequence ID" value="MDX5984297.1"/>
    <property type="molecule type" value="Genomic_DNA"/>
</dbReference>
<dbReference type="Pfam" id="PF00080">
    <property type="entry name" value="Sod_Cu"/>
    <property type="match status" value="1"/>
</dbReference>
<keyword evidence="5" id="KW-1185">Reference proteome</keyword>
<reference evidence="4 5" key="1">
    <citation type="submission" date="2023-11" db="EMBL/GenBank/DDBJ databases">
        <title>MicrobeMod: A computational toolkit for identifying prokaryotic methylation and restriction-modification with nanopore sequencing.</title>
        <authorList>
            <person name="Crits-Christoph A."/>
            <person name="Kang S.C."/>
            <person name="Lee H."/>
            <person name="Ostrov N."/>
        </authorList>
    </citation>
    <scope>NUCLEOTIDE SEQUENCE [LARGE SCALE GENOMIC DNA]</scope>
    <source>
        <strain evidence="4 5">ATCC 14820</strain>
    </source>
</reference>
<feature type="region of interest" description="Disordered" evidence="2">
    <location>
        <begin position="94"/>
        <end position="117"/>
    </location>
</feature>
<evidence type="ECO:0000313" key="5">
    <source>
        <dbReference type="Proteomes" id="UP001279660"/>
    </source>
</evidence>
<dbReference type="Gene3D" id="2.60.40.200">
    <property type="entry name" value="Superoxide dismutase, copper/zinc binding domain"/>
    <property type="match status" value="1"/>
</dbReference>
<dbReference type="PROSITE" id="PS51257">
    <property type="entry name" value="PROKAR_LIPOPROTEIN"/>
    <property type="match status" value="1"/>
</dbReference>
<dbReference type="RefSeq" id="WP_010403533.1">
    <property type="nucleotide sequence ID" value="NZ_JAWXXV010000001.1"/>
</dbReference>
<organism evidence="4 5">
    <name type="scientific">Sphingomonas echinoides</name>
    <dbReference type="NCBI Taxonomy" id="59803"/>
    <lineage>
        <taxon>Bacteria</taxon>
        <taxon>Pseudomonadati</taxon>
        <taxon>Pseudomonadota</taxon>
        <taxon>Alphaproteobacteria</taxon>
        <taxon>Sphingomonadales</taxon>
        <taxon>Sphingomonadaceae</taxon>
        <taxon>Sphingomonas</taxon>
    </lineage>
</organism>
<dbReference type="PANTHER" id="PTHR10003">
    <property type="entry name" value="SUPEROXIDE DISMUTASE CU-ZN -RELATED"/>
    <property type="match status" value="1"/>
</dbReference>
<evidence type="ECO:0000256" key="2">
    <source>
        <dbReference type="SAM" id="MobiDB-lite"/>
    </source>
</evidence>
<dbReference type="Proteomes" id="UP001279660">
    <property type="component" value="Unassembled WGS sequence"/>
</dbReference>
<evidence type="ECO:0000256" key="1">
    <source>
        <dbReference type="ARBA" id="ARBA00010457"/>
    </source>
</evidence>
<evidence type="ECO:0000313" key="4">
    <source>
        <dbReference type="EMBL" id="MDX5984297.1"/>
    </source>
</evidence>
<dbReference type="InterPro" id="IPR001424">
    <property type="entry name" value="SOD_Cu_Zn_dom"/>
</dbReference>
<dbReference type="InterPro" id="IPR024134">
    <property type="entry name" value="SOD_Cu/Zn_/chaperone"/>
</dbReference>
<sequence>MRRFVIAATALAAIGLTGCDKQEAVAVGQPVAQGAHATAQIRTPDGADVGRATATEVAGGLRLTLEVHDLTPGTHGAHVHTVGRCDAPDFASAGGHWNPAGTKHGSMNPQGPHEGDLPNLIVGTGGRGTIGILLPGATMAGLLDTDGSAIVVHAKPDDLMTDPSGNSGARIACGVFTAG</sequence>
<comment type="similarity">
    <text evidence="1">Belongs to the Cu-Zn superoxide dismutase family.</text>
</comment>
<gene>
    <name evidence="4" type="ORF">SIL82_08480</name>
</gene>
<dbReference type="CDD" id="cd00305">
    <property type="entry name" value="Cu-Zn_Superoxide_Dismutase"/>
    <property type="match status" value="1"/>
</dbReference>
<protein>
    <submittedName>
        <fullName evidence="4">Superoxide dismutase family protein</fullName>
    </submittedName>
</protein>
<evidence type="ECO:0000259" key="3">
    <source>
        <dbReference type="Pfam" id="PF00080"/>
    </source>
</evidence>